<name>F8NFA4_SERL9</name>
<dbReference type="GeneID" id="18813042"/>
<dbReference type="RefSeq" id="XP_007312702.1">
    <property type="nucleotide sequence ID" value="XM_007312640.1"/>
</dbReference>
<reference evidence="3" key="1">
    <citation type="submission" date="2011-04" db="EMBL/GenBank/DDBJ databases">
        <title>Evolution of plant cell wall degrading machinery underlies the functional diversity of forest fungi.</title>
        <authorList>
            <consortium name="US DOE Joint Genome Institute (JGI-PGF)"/>
            <person name="Eastwood D.C."/>
            <person name="Floudas D."/>
            <person name="Binder M."/>
            <person name="Majcherczyk A."/>
            <person name="Schneider P."/>
            <person name="Aerts A."/>
            <person name="Asiegbu F.O."/>
            <person name="Baker S.E."/>
            <person name="Barry K."/>
            <person name="Bendiksby M."/>
            <person name="Blumentritt M."/>
            <person name="Coutinho P.M."/>
            <person name="Cullen D."/>
            <person name="Cullen D."/>
            <person name="Gathman A."/>
            <person name="Goodell B."/>
            <person name="Henrissat B."/>
            <person name="Ihrmark K."/>
            <person name="Kauserud H."/>
            <person name="Kohler A."/>
            <person name="LaButti K."/>
            <person name="Lapidus A."/>
            <person name="Lavin J.L."/>
            <person name="Lee Y.-H."/>
            <person name="Lindquist E."/>
            <person name="Lilly W."/>
            <person name="Lucas S."/>
            <person name="Morin E."/>
            <person name="Murat C."/>
            <person name="Oguiza J.A."/>
            <person name="Park J."/>
            <person name="Pisabarro A.G."/>
            <person name="Riley R."/>
            <person name="Rosling A."/>
            <person name="Salamov A."/>
            <person name="Schmidt O."/>
            <person name="Schmutz J."/>
            <person name="Skrede I."/>
            <person name="Stenlid J."/>
            <person name="Wiebenga A."/>
            <person name="Xie X."/>
            <person name="Kues U."/>
            <person name="Hibbett D.S."/>
            <person name="Hoffmeister D."/>
            <person name="Hogberg N."/>
            <person name="Martin F."/>
            <person name="Grigoriev I.V."/>
            <person name="Watkinson S.C."/>
        </authorList>
    </citation>
    <scope>NUCLEOTIDE SEQUENCE</scope>
    <source>
        <strain evidence="3">S7.9</strain>
    </source>
</reference>
<evidence type="ECO:0000256" key="1">
    <source>
        <dbReference type="SAM" id="MobiDB-lite"/>
    </source>
</evidence>
<feature type="domain" description="DUF6589" evidence="2">
    <location>
        <begin position="407"/>
        <end position="580"/>
    </location>
</feature>
<evidence type="ECO:0000259" key="2">
    <source>
        <dbReference type="Pfam" id="PF20231"/>
    </source>
</evidence>
<protein>
    <recommendedName>
        <fullName evidence="2">DUF6589 domain-containing protein</fullName>
    </recommendedName>
</protein>
<feature type="region of interest" description="Disordered" evidence="1">
    <location>
        <begin position="1"/>
        <end position="52"/>
    </location>
</feature>
<evidence type="ECO:0000313" key="3">
    <source>
        <dbReference type="EMBL" id="EGO30818.1"/>
    </source>
</evidence>
<dbReference type="InterPro" id="IPR046496">
    <property type="entry name" value="DUF6589"/>
</dbReference>
<sequence>MIDPTERESLSNCNSSEAFEDDNNPFAPLAVNNTHNSLSSTDTEPSSDPENLNIRPVQLQYTSQLKTQLTGTPASKVRLVLEYMNMLGLNLPLFLDYLSWGNYNCITDPKIRYERTALMVAKASHYLPSLSGHFCHSSNQMDKVQHLVKSHPFVISHDNLNIPFRVYSQRIDNQSHFDSGTAATVYFQPDAPPIAPLCNCTLQEYRAAGRLTPLSTSEIFALECEAAPSRHVRDTFRVLRYLIECPEFNFATYSHQDDLVFTPPLPIQQLHSGQAYVTQQYMLGTVHIEEASYEGNDKLLTEWFKQLGLHSDEEQRQTGMERVIPWVGDQLTIERLCGLYKFCAQDHNAFDRMDWIIPVFGWFHLQMAFANSLHKQYLGATAGRGLMHAFTLLERKGLNYVQTKGSQQIAESIIQKLTSTDVLDNIKLQPAEKQDQVFRQSVMWNHDVLRYLDLHDAIKNGDVGVMEQSLPHLLFHFAEGGNSKYTIEILKLLQCIHHEWPPQVKQFIQDRFWLMNTTGLPHQFFAIDKGQEHNIKESKVTFAVHGVHATWDLMKDRAPALPTLRAVRKHLETQIQPLRRGISLTDPSKGKDLERLHDAYTSSQVDIEVEGHTAKTKADIIPDVVTNSALNIVTLKTMSNWWDNRDYKQSMEETW</sequence>
<dbReference type="EMBL" id="GL945428">
    <property type="protein sequence ID" value="EGO30818.1"/>
    <property type="molecule type" value="Genomic_DNA"/>
</dbReference>
<feature type="compositionally biased region" description="Polar residues" evidence="1">
    <location>
        <begin position="31"/>
        <end position="50"/>
    </location>
</feature>
<proteinExistence type="predicted"/>
<dbReference type="AlphaFoldDB" id="F8NFA4"/>
<dbReference type="HOGENOM" id="CLU_007061_0_2_1"/>
<dbReference type="Proteomes" id="UP000008064">
    <property type="component" value="Unassembled WGS sequence"/>
</dbReference>
<gene>
    <name evidence="3" type="ORF">SERLADRAFT_412409</name>
</gene>
<dbReference type="Pfam" id="PF20231">
    <property type="entry name" value="DUF6589"/>
    <property type="match status" value="2"/>
</dbReference>
<accession>F8NFA4</accession>
<feature type="domain" description="DUF6589" evidence="2">
    <location>
        <begin position="212"/>
        <end position="399"/>
    </location>
</feature>
<dbReference type="OrthoDB" id="3251235at2759"/>
<organism>
    <name type="scientific">Serpula lacrymans var. lacrymans (strain S7.9)</name>
    <name type="common">Dry rot fungus</name>
    <dbReference type="NCBI Taxonomy" id="578457"/>
    <lineage>
        <taxon>Eukaryota</taxon>
        <taxon>Fungi</taxon>
        <taxon>Dikarya</taxon>
        <taxon>Basidiomycota</taxon>
        <taxon>Agaricomycotina</taxon>
        <taxon>Agaricomycetes</taxon>
        <taxon>Agaricomycetidae</taxon>
        <taxon>Boletales</taxon>
        <taxon>Coniophorineae</taxon>
        <taxon>Serpulaceae</taxon>
        <taxon>Serpula</taxon>
    </lineage>
</organism>
<dbReference type="KEGG" id="sla:SERLADRAFT_412409"/>